<name>A0A157NX28_9BORD</name>
<dbReference type="EMBL" id="LT546645">
    <property type="protein sequence ID" value="SAI73397.1"/>
    <property type="molecule type" value="Genomic_DNA"/>
</dbReference>
<evidence type="ECO:0000259" key="2">
    <source>
        <dbReference type="SMART" id="SM00421"/>
    </source>
</evidence>
<feature type="compositionally biased region" description="Polar residues" evidence="1">
    <location>
        <begin position="384"/>
        <end position="404"/>
    </location>
</feature>
<organism evidence="3 4">
    <name type="scientific">Bordetella trematum</name>
    <dbReference type="NCBI Taxonomy" id="123899"/>
    <lineage>
        <taxon>Bacteria</taxon>
        <taxon>Pseudomonadati</taxon>
        <taxon>Pseudomonadota</taxon>
        <taxon>Betaproteobacteria</taxon>
        <taxon>Burkholderiales</taxon>
        <taxon>Alcaligenaceae</taxon>
        <taxon>Bordetella</taxon>
    </lineage>
</organism>
<feature type="region of interest" description="Disordered" evidence="1">
    <location>
        <begin position="375"/>
        <end position="404"/>
    </location>
</feature>
<feature type="domain" description="HTH luxR-type" evidence="2">
    <location>
        <begin position="296"/>
        <end position="354"/>
    </location>
</feature>
<dbReference type="GeneID" id="56589080"/>
<evidence type="ECO:0000313" key="3">
    <source>
        <dbReference type="EMBL" id="SAI73397.1"/>
    </source>
</evidence>
<reference evidence="3 4" key="1">
    <citation type="submission" date="2016-04" db="EMBL/GenBank/DDBJ databases">
        <authorList>
            <consortium name="Pathogen Informatics"/>
        </authorList>
    </citation>
    <scope>NUCLEOTIDE SEQUENCE [LARGE SCALE GENOMIC DNA]</scope>
    <source>
        <strain evidence="3 4">H044680328</strain>
    </source>
</reference>
<dbReference type="OrthoDB" id="5497412at2"/>
<dbReference type="eggNOG" id="COG2771">
    <property type="taxonomic scope" value="Bacteria"/>
</dbReference>
<evidence type="ECO:0000256" key="1">
    <source>
        <dbReference type="SAM" id="MobiDB-lite"/>
    </source>
</evidence>
<proteinExistence type="predicted"/>
<dbReference type="Proteomes" id="UP000076825">
    <property type="component" value="Chromosome 1"/>
</dbReference>
<accession>A0A157NX28</accession>
<protein>
    <submittedName>
        <fullName evidence="3">Transcriptional regulator</fullName>
    </submittedName>
</protein>
<dbReference type="InterPro" id="IPR000792">
    <property type="entry name" value="Tscrpt_reg_LuxR_C"/>
</dbReference>
<dbReference type="AlphaFoldDB" id="A0A157NX28"/>
<keyword evidence="4" id="KW-1185">Reference proteome</keyword>
<dbReference type="PATRIC" id="fig|123899.6.peg.3687"/>
<dbReference type="InterPro" id="IPR016032">
    <property type="entry name" value="Sig_transdc_resp-reg_C-effctor"/>
</dbReference>
<dbReference type="InterPro" id="IPR036388">
    <property type="entry name" value="WH-like_DNA-bd_sf"/>
</dbReference>
<dbReference type="STRING" id="123899.SAMEA3906487_03686"/>
<dbReference type="Gene3D" id="1.10.10.10">
    <property type="entry name" value="Winged helix-like DNA-binding domain superfamily/Winged helix DNA-binding domain"/>
    <property type="match status" value="1"/>
</dbReference>
<dbReference type="SUPFAM" id="SSF46894">
    <property type="entry name" value="C-terminal effector domain of the bipartite response regulators"/>
    <property type="match status" value="1"/>
</dbReference>
<evidence type="ECO:0000313" key="4">
    <source>
        <dbReference type="Proteomes" id="UP000076825"/>
    </source>
</evidence>
<sequence>MSQDALIPLAFRLLDDLYGGVASPEAWPQAVRGLGVALGGVAVSVLTHHRPSDRLSIVDAGTLPDGVMAGFQEMNASDPARAAASSLAAGHIYVDHEFHGEAALQRLAFYRDFLNPLGMGRYAVLPAGADAQYTHVVSVLREAGRGGFSIEERRLMRLLQPHLRHALDLRQQLSRWQARTHWVERSLDALRSPVLACSLRGDIVMANAAGRQWLAQADCPLGKGEPSRALRGLLRRACGEGVEMAAAGTLLLGPGEVLVALPLAPREQAGRDALALVAVQGVRWRAAVPGEMLRALFGLTPAESRLLRQLALHDAPLTEHAGQLQLSLNTLRTQLKAIFQKTHCRRQSDLLRLVDQLGLFGAACSADQERGAKGEFGEVGRAQSDLNSSDSQGMGKNSPSSART</sequence>
<dbReference type="GO" id="GO:0006355">
    <property type="term" value="P:regulation of DNA-templated transcription"/>
    <property type="evidence" value="ECO:0007669"/>
    <property type="project" value="InterPro"/>
</dbReference>
<dbReference type="KEGG" id="btrm:SAMEA390648703686"/>
<dbReference type="RefSeq" id="WP_127070835.1">
    <property type="nucleotide sequence ID" value="NZ_CP016340.1"/>
</dbReference>
<dbReference type="GO" id="GO:0003677">
    <property type="term" value="F:DNA binding"/>
    <property type="evidence" value="ECO:0007669"/>
    <property type="project" value="InterPro"/>
</dbReference>
<gene>
    <name evidence="3" type="ORF">SAMEA3906487_03686</name>
</gene>
<dbReference type="SMART" id="SM00421">
    <property type="entry name" value="HTH_LUXR"/>
    <property type="match status" value="1"/>
</dbReference>